<dbReference type="GeneTree" id="ENSGT00990000211795"/>
<name>A0A667YBZ7_9TELE</name>
<reference evidence="1" key="2">
    <citation type="submission" date="2025-08" db="UniProtKB">
        <authorList>
            <consortium name="Ensembl"/>
        </authorList>
    </citation>
    <scope>IDENTIFICATION</scope>
</reference>
<reference evidence="1" key="3">
    <citation type="submission" date="2025-09" db="UniProtKB">
        <authorList>
            <consortium name="Ensembl"/>
        </authorList>
    </citation>
    <scope>IDENTIFICATION</scope>
</reference>
<evidence type="ECO:0000313" key="1">
    <source>
        <dbReference type="Ensembl" id="ENSMMDP00005027805.1"/>
    </source>
</evidence>
<evidence type="ECO:0000313" key="2">
    <source>
        <dbReference type="Proteomes" id="UP000472263"/>
    </source>
</evidence>
<organism evidence="1 2">
    <name type="scientific">Myripristis murdjan</name>
    <name type="common">pinecone soldierfish</name>
    <dbReference type="NCBI Taxonomy" id="586833"/>
    <lineage>
        <taxon>Eukaryota</taxon>
        <taxon>Metazoa</taxon>
        <taxon>Chordata</taxon>
        <taxon>Craniata</taxon>
        <taxon>Vertebrata</taxon>
        <taxon>Euteleostomi</taxon>
        <taxon>Actinopterygii</taxon>
        <taxon>Neopterygii</taxon>
        <taxon>Teleostei</taxon>
        <taxon>Neoteleostei</taxon>
        <taxon>Acanthomorphata</taxon>
        <taxon>Holocentriformes</taxon>
        <taxon>Holocentridae</taxon>
        <taxon>Myripristis</taxon>
    </lineage>
</organism>
<accession>A0A667YBZ7</accession>
<protein>
    <submittedName>
        <fullName evidence="1">Uncharacterized protein</fullName>
    </submittedName>
</protein>
<dbReference type="SUPFAM" id="SSF118359">
    <property type="entry name" value="Expressed protein At2g23090/F21P24.15"/>
    <property type="match status" value="1"/>
</dbReference>
<dbReference type="InParanoid" id="A0A667YBZ7"/>
<dbReference type="Proteomes" id="UP000472263">
    <property type="component" value="Chromosome 11"/>
</dbReference>
<keyword evidence="2" id="KW-1185">Reference proteome</keyword>
<reference evidence="1" key="1">
    <citation type="submission" date="2019-06" db="EMBL/GenBank/DDBJ databases">
        <authorList>
            <consortium name="Wellcome Sanger Institute Data Sharing"/>
        </authorList>
    </citation>
    <scope>NUCLEOTIDE SEQUENCE [LARGE SCALE GENOMIC DNA]</scope>
</reference>
<dbReference type="Ensembl" id="ENSMMDT00005028475.1">
    <property type="protein sequence ID" value="ENSMMDP00005027805.1"/>
    <property type="gene ID" value="ENSMMDG00005013327.1"/>
</dbReference>
<proteinExistence type="predicted"/>
<dbReference type="AlphaFoldDB" id="A0A667YBZ7"/>
<sequence length="93" mass="10973">MQQTRSKNNSFVVMQRQNQETNALFFLFLLQTQMPDGDPKTFKQHFESKHPKLPMPPELIQIQIQKTLLIPEGQFSSYNPRMHTNNSHNMIET</sequence>